<organism evidence="2 3">
    <name type="scientific">Chelonia mydas</name>
    <name type="common">Green sea-turtle</name>
    <name type="synonym">Chelonia agassizi</name>
    <dbReference type="NCBI Taxonomy" id="8469"/>
    <lineage>
        <taxon>Eukaryota</taxon>
        <taxon>Metazoa</taxon>
        <taxon>Chordata</taxon>
        <taxon>Craniata</taxon>
        <taxon>Vertebrata</taxon>
        <taxon>Euteleostomi</taxon>
        <taxon>Archelosauria</taxon>
        <taxon>Testudinata</taxon>
        <taxon>Testudines</taxon>
        <taxon>Cryptodira</taxon>
        <taxon>Durocryptodira</taxon>
        <taxon>Americhelydia</taxon>
        <taxon>Chelonioidea</taxon>
        <taxon>Cheloniidae</taxon>
        <taxon>Chelonia</taxon>
    </lineage>
</organism>
<dbReference type="SMART" id="SM01289">
    <property type="entry name" value="PYRIN"/>
    <property type="match status" value="1"/>
</dbReference>
<dbReference type="Gene3D" id="1.10.533.10">
    <property type="entry name" value="Death Domain, Fas"/>
    <property type="match status" value="1"/>
</dbReference>
<dbReference type="Pfam" id="PF02758">
    <property type="entry name" value="PYRIN"/>
    <property type="match status" value="1"/>
</dbReference>
<dbReference type="InterPro" id="IPR011029">
    <property type="entry name" value="DEATH-like_dom_sf"/>
</dbReference>
<evidence type="ECO:0000313" key="3">
    <source>
        <dbReference type="Proteomes" id="UP000031443"/>
    </source>
</evidence>
<sequence length="130" mass="14952">MAFGVEKTVTDLLLETLEELGKDDLKRFKWKLKEIKVENQYNNIPWGKLETARPVDVAKELLNYYGEHYRVEVTIQVLRSIHRRDLADRLTKATKAGKGVTKFLLHMQAPMGFGILLQDLSIIVAKISQI</sequence>
<gene>
    <name evidence="2" type="ORF">UY3_02315</name>
</gene>
<dbReference type="AlphaFoldDB" id="M7BXA1"/>
<dbReference type="SUPFAM" id="SSF47986">
    <property type="entry name" value="DEATH domain"/>
    <property type="match status" value="1"/>
</dbReference>
<keyword evidence="3" id="KW-1185">Reference proteome</keyword>
<protein>
    <submittedName>
        <fullName evidence="2">Pyrin</fullName>
    </submittedName>
</protein>
<evidence type="ECO:0000259" key="1">
    <source>
        <dbReference type="PROSITE" id="PS50824"/>
    </source>
</evidence>
<dbReference type="PROSITE" id="PS50824">
    <property type="entry name" value="DAPIN"/>
    <property type="match status" value="1"/>
</dbReference>
<dbReference type="EMBL" id="KB511177">
    <property type="protein sequence ID" value="EMP40450.1"/>
    <property type="molecule type" value="Genomic_DNA"/>
</dbReference>
<proteinExistence type="predicted"/>
<reference evidence="3" key="1">
    <citation type="journal article" date="2013" name="Nat. Genet.">
        <title>The draft genomes of soft-shell turtle and green sea turtle yield insights into the development and evolution of the turtle-specific body plan.</title>
        <authorList>
            <person name="Wang Z."/>
            <person name="Pascual-Anaya J."/>
            <person name="Zadissa A."/>
            <person name="Li W."/>
            <person name="Niimura Y."/>
            <person name="Huang Z."/>
            <person name="Li C."/>
            <person name="White S."/>
            <person name="Xiong Z."/>
            <person name="Fang D."/>
            <person name="Wang B."/>
            <person name="Ming Y."/>
            <person name="Chen Y."/>
            <person name="Zheng Y."/>
            <person name="Kuraku S."/>
            <person name="Pignatelli M."/>
            <person name="Herrero J."/>
            <person name="Beal K."/>
            <person name="Nozawa M."/>
            <person name="Li Q."/>
            <person name="Wang J."/>
            <person name="Zhang H."/>
            <person name="Yu L."/>
            <person name="Shigenobu S."/>
            <person name="Wang J."/>
            <person name="Liu J."/>
            <person name="Flicek P."/>
            <person name="Searle S."/>
            <person name="Wang J."/>
            <person name="Kuratani S."/>
            <person name="Yin Y."/>
            <person name="Aken B."/>
            <person name="Zhang G."/>
            <person name="Irie N."/>
        </authorList>
    </citation>
    <scope>NUCLEOTIDE SEQUENCE [LARGE SCALE GENOMIC DNA]</scope>
</reference>
<feature type="domain" description="Pyrin" evidence="1">
    <location>
        <begin position="1"/>
        <end position="96"/>
    </location>
</feature>
<evidence type="ECO:0000313" key="2">
    <source>
        <dbReference type="EMBL" id="EMP40450.1"/>
    </source>
</evidence>
<accession>M7BXA1</accession>
<dbReference type="Proteomes" id="UP000031443">
    <property type="component" value="Unassembled WGS sequence"/>
</dbReference>
<name>M7BXA1_CHEMY</name>
<dbReference type="InterPro" id="IPR004020">
    <property type="entry name" value="DAPIN"/>
</dbReference>
<dbReference type="CDD" id="cd08321">
    <property type="entry name" value="Pyrin_ASC-like"/>
    <property type="match status" value="1"/>
</dbReference>